<dbReference type="InterPro" id="IPR016132">
    <property type="entry name" value="Phyto_chromo_attachment"/>
</dbReference>
<dbReference type="Gene3D" id="3.30.450.270">
    <property type="match status" value="1"/>
</dbReference>
<keyword evidence="12" id="KW-0902">Two-component regulatory system</keyword>
<accession>A0ABX0FGA0</accession>
<dbReference type="InterPro" id="IPR013515">
    <property type="entry name" value="Phytochrome_cen-reg"/>
</dbReference>
<reference evidence="16 17" key="1">
    <citation type="submission" date="2020-01" db="EMBL/GenBank/DDBJ databases">
        <authorList>
            <person name="Lee S.D."/>
        </authorList>
    </citation>
    <scope>NUCLEOTIDE SEQUENCE [LARGE SCALE GENOMIC DNA]</scope>
    <source>
        <strain evidence="16 17">SAP-35</strain>
    </source>
</reference>
<dbReference type="InterPro" id="IPR013654">
    <property type="entry name" value="PAS_2"/>
</dbReference>
<dbReference type="Pfam" id="PF02518">
    <property type="entry name" value="HATPase_c"/>
    <property type="match status" value="1"/>
</dbReference>
<dbReference type="InterPro" id="IPR001294">
    <property type="entry name" value="Phytochrome"/>
</dbReference>
<keyword evidence="6" id="KW-0716">Sensory transduction</keyword>
<keyword evidence="5" id="KW-0597">Phosphoprotein</keyword>
<dbReference type="InterPro" id="IPR003661">
    <property type="entry name" value="HisK_dim/P_dom"/>
</dbReference>
<keyword evidence="13" id="KW-0675">Receptor</keyword>
<dbReference type="SUPFAM" id="SSF55781">
    <property type="entry name" value="GAF domain-like"/>
    <property type="match status" value="2"/>
</dbReference>
<dbReference type="Gene3D" id="3.30.450.20">
    <property type="entry name" value="PAS domain"/>
    <property type="match status" value="1"/>
</dbReference>
<dbReference type="EMBL" id="JAADJT010000002">
    <property type="protein sequence ID" value="NGZ83589.1"/>
    <property type="molecule type" value="Genomic_DNA"/>
</dbReference>
<dbReference type="CDD" id="cd00075">
    <property type="entry name" value="HATPase"/>
    <property type="match status" value="1"/>
</dbReference>
<dbReference type="InterPro" id="IPR029016">
    <property type="entry name" value="GAF-like_dom_sf"/>
</dbReference>
<organism evidence="16 17">
    <name type="scientific">Duganella aceris</name>
    <dbReference type="NCBI Taxonomy" id="2703883"/>
    <lineage>
        <taxon>Bacteria</taxon>
        <taxon>Pseudomonadati</taxon>
        <taxon>Pseudomonadota</taxon>
        <taxon>Betaproteobacteria</taxon>
        <taxon>Burkholderiales</taxon>
        <taxon>Oxalobacteraceae</taxon>
        <taxon>Telluria group</taxon>
        <taxon>Duganella</taxon>
    </lineage>
</organism>
<evidence type="ECO:0000256" key="4">
    <source>
        <dbReference type="ARBA" id="ARBA00022543"/>
    </source>
</evidence>
<dbReference type="InterPro" id="IPR003594">
    <property type="entry name" value="HATPase_dom"/>
</dbReference>
<dbReference type="SMART" id="SM00065">
    <property type="entry name" value="GAF"/>
    <property type="match status" value="1"/>
</dbReference>
<dbReference type="Pfam" id="PF08446">
    <property type="entry name" value="PAS_2"/>
    <property type="match status" value="1"/>
</dbReference>
<evidence type="ECO:0000256" key="6">
    <source>
        <dbReference type="ARBA" id="ARBA00022606"/>
    </source>
</evidence>
<dbReference type="Pfam" id="PF01590">
    <property type="entry name" value="GAF"/>
    <property type="match status" value="1"/>
</dbReference>
<dbReference type="PANTHER" id="PTHR43065">
    <property type="entry name" value="SENSOR HISTIDINE KINASE"/>
    <property type="match status" value="1"/>
</dbReference>
<dbReference type="InterPro" id="IPR035965">
    <property type="entry name" value="PAS-like_dom_sf"/>
</dbReference>
<dbReference type="Gene3D" id="1.10.287.130">
    <property type="match status" value="1"/>
</dbReference>
<reference evidence="17" key="2">
    <citation type="submission" date="2023-07" db="EMBL/GenBank/DDBJ databases">
        <title>Duganella aceri sp. nov., isolated from tree sap.</title>
        <authorList>
            <person name="Kim I.S."/>
        </authorList>
    </citation>
    <scope>NUCLEOTIDE SEQUENCE [LARGE SCALE GENOMIC DNA]</scope>
    <source>
        <strain evidence="17">SAP-35</strain>
    </source>
</reference>
<dbReference type="Pfam" id="PF00360">
    <property type="entry name" value="PHY"/>
    <property type="match status" value="1"/>
</dbReference>
<comment type="catalytic activity">
    <reaction evidence="1">
        <text>ATP + protein L-histidine = ADP + protein N-phospho-L-histidine.</text>
        <dbReference type="EC" id="2.7.13.3"/>
    </reaction>
</comment>
<evidence type="ECO:0000313" key="17">
    <source>
        <dbReference type="Proteomes" id="UP000666369"/>
    </source>
</evidence>
<evidence type="ECO:0000256" key="3">
    <source>
        <dbReference type="ARBA" id="ARBA00012438"/>
    </source>
</evidence>
<evidence type="ECO:0000256" key="8">
    <source>
        <dbReference type="ARBA" id="ARBA00022741"/>
    </source>
</evidence>
<dbReference type="Pfam" id="PF00512">
    <property type="entry name" value="HisKA"/>
    <property type="match status" value="1"/>
</dbReference>
<dbReference type="InterPro" id="IPR036890">
    <property type="entry name" value="HATPase_C_sf"/>
</dbReference>
<evidence type="ECO:0000256" key="1">
    <source>
        <dbReference type="ARBA" id="ARBA00000085"/>
    </source>
</evidence>
<evidence type="ECO:0000256" key="13">
    <source>
        <dbReference type="ARBA" id="ARBA00023170"/>
    </source>
</evidence>
<feature type="domain" description="Histidine kinase" evidence="15">
    <location>
        <begin position="516"/>
        <end position="726"/>
    </location>
</feature>
<keyword evidence="17" id="KW-1185">Reference proteome</keyword>
<dbReference type="InterPro" id="IPR036097">
    <property type="entry name" value="HisK_dim/P_sf"/>
</dbReference>
<evidence type="ECO:0000259" key="14">
    <source>
        <dbReference type="PROSITE" id="PS50046"/>
    </source>
</evidence>
<evidence type="ECO:0000256" key="9">
    <source>
        <dbReference type="ARBA" id="ARBA00022777"/>
    </source>
</evidence>
<dbReference type="SUPFAM" id="SSF47384">
    <property type="entry name" value="Homodimeric domain of signal transducing histidine kinase"/>
    <property type="match status" value="1"/>
</dbReference>
<dbReference type="EC" id="2.7.13.3" evidence="3"/>
<evidence type="ECO:0000259" key="15">
    <source>
        <dbReference type="PROSITE" id="PS50109"/>
    </source>
</evidence>
<dbReference type="PROSITE" id="PS50046">
    <property type="entry name" value="PHYTOCHROME_2"/>
    <property type="match status" value="1"/>
</dbReference>
<keyword evidence="4" id="KW-0600">Photoreceptor protein</keyword>
<dbReference type="Gene3D" id="3.30.450.40">
    <property type="match status" value="1"/>
</dbReference>
<dbReference type="InterPro" id="IPR003018">
    <property type="entry name" value="GAF"/>
</dbReference>
<comment type="caution">
    <text evidence="16">The sequence shown here is derived from an EMBL/GenBank/DDBJ whole genome shotgun (WGS) entry which is preliminary data.</text>
</comment>
<dbReference type="CDD" id="cd00082">
    <property type="entry name" value="HisKA"/>
    <property type="match status" value="1"/>
</dbReference>
<keyword evidence="11" id="KW-0157">Chromophore</keyword>
<evidence type="ECO:0000256" key="7">
    <source>
        <dbReference type="ARBA" id="ARBA00022679"/>
    </source>
</evidence>
<comment type="similarity">
    <text evidence="2">In the N-terminal section; belongs to the phytochrome family.</text>
</comment>
<dbReference type="PROSITE" id="PS50109">
    <property type="entry name" value="HIS_KIN"/>
    <property type="match status" value="1"/>
</dbReference>
<evidence type="ECO:0000256" key="5">
    <source>
        <dbReference type="ARBA" id="ARBA00022553"/>
    </source>
</evidence>
<protein>
    <recommendedName>
        <fullName evidence="3">histidine kinase</fullName>
        <ecNumber evidence="3">2.7.13.3</ecNumber>
    </recommendedName>
</protein>
<keyword evidence="7" id="KW-0808">Transferase</keyword>
<proteinExistence type="inferred from homology"/>
<keyword evidence="9" id="KW-0418">Kinase</keyword>
<dbReference type="Gene3D" id="3.30.565.10">
    <property type="entry name" value="Histidine kinase-like ATPase, C-terminal domain"/>
    <property type="match status" value="1"/>
</dbReference>
<evidence type="ECO:0000256" key="12">
    <source>
        <dbReference type="ARBA" id="ARBA00023012"/>
    </source>
</evidence>
<evidence type="ECO:0000256" key="11">
    <source>
        <dbReference type="ARBA" id="ARBA00022991"/>
    </source>
</evidence>
<dbReference type="Proteomes" id="UP000666369">
    <property type="component" value="Unassembled WGS sequence"/>
</dbReference>
<dbReference type="InterPro" id="IPR005467">
    <property type="entry name" value="His_kinase_dom"/>
</dbReference>
<sequence>MFPTRGGAAAPAVTLENCAREPIHIPGSIQSHGAILVLDSAGTLLSHSANAAAMLRLPLVLQTTLDGIGIDPAVRQLVRDCLAEVEGGEAPPIALETIIGDARFDCIIHAHQGLVIVEYERRDVPSDAVSVFALKAHGAIERLRRQKTVAALLQSAVDQIRVITGFDRVMAYRFRHDDSGEVVAEACLATLEPYLGRRYPASDIPPQARRLYVVNTLRLISDVGYVASPMVGRADAAPLDMSYCVLRSVSPIHLEYLKNMGVAASMSISIVINGHLWGLIACHHQAARQVPYSIRMAADVMAQVLAAEVQALEMRERTALIEHAAELRTRVMASLLRDEDALAALTPHAGELCLSLGAGAVIIVDAGRIHVHGEVAPEVVAAVLDSLPVQGADMVTRSGRDDWPAPQRAACGRWVGLLALRFDAAAPGWLLALREEQTEAVRWAGQPGKIIAHGPLGPRLTPRGSFAEWRETVVGQAEPWQAVHAIIARQLLAEMNTASVARHMVADKARSQLLAMLGHDLRNPLQTITMAASALERGGSQEMVGRRIKASSGRMARLIAQVMDMSLITGGMRLGRSREAFDLVPLVTDLVDEVQMARPGITLRAELPACAMVNGDPGRIAQVVDNLISNACHHGQAGEPVLIVLLKDADGLLLEISNVADEIDADSARTLYDPFKRSGHQQKRNRDGMGLGLYIAQQIMHEHGGGIAYVYQPPRVVFRVRFAPGA</sequence>
<keyword evidence="8" id="KW-0547">Nucleotide-binding</keyword>
<keyword evidence="10" id="KW-0067">ATP-binding</keyword>
<dbReference type="PRINTS" id="PR01033">
    <property type="entry name" value="PHYTOCHROME"/>
</dbReference>
<evidence type="ECO:0000256" key="2">
    <source>
        <dbReference type="ARBA" id="ARBA00006402"/>
    </source>
</evidence>
<dbReference type="SMART" id="SM00388">
    <property type="entry name" value="HisKA"/>
    <property type="match status" value="1"/>
</dbReference>
<dbReference type="SUPFAM" id="SSF55785">
    <property type="entry name" value="PYP-like sensor domain (PAS domain)"/>
    <property type="match status" value="1"/>
</dbReference>
<gene>
    <name evidence="16" type="ORF">GW587_04850</name>
</gene>
<evidence type="ECO:0000256" key="10">
    <source>
        <dbReference type="ARBA" id="ARBA00022840"/>
    </source>
</evidence>
<dbReference type="SMART" id="SM00387">
    <property type="entry name" value="HATPase_c"/>
    <property type="match status" value="1"/>
</dbReference>
<dbReference type="PANTHER" id="PTHR43065:SF10">
    <property type="entry name" value="PEROXIDE STRESS-ACTIVATED HISTIDINE KINASE MAK3"/>
    <property type="match status" value="1"/>
</dbReference>
<name>A0ABX0FGA0_9BURK</name>
<evidence type="ECO:0000313" key="16">
    <source>
        <dbReference type="EMBL" id="NGZ83589.1"/>
    </source>
</evidence>
<feature type="domain" description="Phytochrome chromophore attachment site" evidence="14">
    <location>
        <begin position="148"/>
        <end position="303"/>
    </location>
</feature>
<dbReference type="InterPro" id="IPR043150">
    <property type="entry name" value="Phytochrome_PHY_sf"/>
</dbReference>
<dbReference type="SUPFAM" id="SSF55874">
    <property type="entry name" value="ATPase domain of HSP90 chaperone/DNA topoisomerase II/histidine kinase"/>
    <property type="match status" value="1"/>
</dbReference>